<accession>A0AAD7ICM3</accession>
<dbReference type="Proteomes" id="UP001215598">
    <property type="component" value="Unassembled WGS sequence"/>
</dbReference>
<organism evidence="2 3">
    <name type="scientific">Mycena metata</name>
    <dbReference type="NCBI Taxonomy" id="1033252"/>
    <lineage>
        <taxon>Eukaryota</taxon>
        <taxon>Fungi</taxon>
        <taxon>Dikarya</taxon>
        <taxon>Basidiomycota</taxon>
        <taxon>Agaricomycotina</taxon>
        <taxon>Agaricomycetes</taxon>
        <taxon>Agaricomycetidae</taxon>
        <taxon>Agaricales</taxon>
        <taxon>Marasmiineae</taxon>
        <taxon>Mycenaceae</taxon>
        <taxon>Mycena</taxon>
    </lineage>
</organism>
<keyword evidence="3" id="KW-1185">Reference proteome</keyword>
<evidence type="ECO:0000313" key="3">
    <source>
        <dbReference type="Proteomes" id="UP001215598"/>
    </source>
</evidence>
<protein>
    <submittedName>
        <fullName evidence="2">Uncharacterized protein</fullName>
    </submittedName>
</protein>
<comment type="caution">
    <text evidence="2">The sequence shown here is derived from an EMBL/GenBank/DDBJ whole genome shotgun (WGS) entry which is preliminary data.</text>
</comment>
<sequence length="147" mass="15773">MASTVLQRHVAVVEKQLDTIEDASPEQLQDTMRFLAPSRARGGDFGLVAVPQRIPRSKATARAAVLQTQHTEDGAGESTHPPESPGLRIEAVSESLGHIEGATSIGNAASSAMGLGVLSFFEGQEKMPRLPRHCRVLPRQCRANPNI</sequence>
<reference evidence="2" key="1">
    <citation type="submission" date="2023-03" db="EMBL/GenBank/DDBJ databases">
        <title>Massive genome expansion in bonnet fungi (Mycena s.s.) driven by repeated elements and novel gene families across ecological guilds.</title>
        <authorList>
            <consortium name="Lawrence Berkeley National Laboratory"/>
            <person name="Harder C.B."/>
            <person name="Miyauchi S."/>
            <person name="Viragh M."/>
            <person name="Kuo A."/>
            <person name="Thoen E."/>
            <person name="Andreopoulos B."/>
            <person name="Lu D."/>
            <person name="Skrede I."/>
            <person name="Drula E."/>
            <person name="Henrissat B."/>
            <person name="Morin E."/>
            <person name="Kohler A."/>
            <person name="Barry K."/>
            <person name="LaButti K."/>
            <person name="Morin E."/>
            <person name="Salamov A."/>
            <person name="Lipzen A."/>
            <person name="Mereny Z."/>
            <person name="Hegedus B."/>
            <person name="Baldrian P."/>
            <person name="Stursova M."/>
            <person name="Weitz H."/>
            <person name="Taylor A."/>
            <person name="Grigoriev I.V."/>
            <person name="Nagy L.G."/>
            <person name="Martin F."/>
            <person name="Kauserud H."/>
        </authorList>
    </citation>
    <scope>NUCLEOTIDE SEQUENCE</scope>
    <source>
        <strain evidence="2">CBHHK182m</strain>
    </source>
</reference>
<dbReference type="AlphaFoldDB" id="A0AAD7ICM3"/>
<evidence type="ECO:0000256" key="1">
    <source>
        <dbReference type="SAM" id="MobiDB-lite"/>
    </source>
</evidence>
<dbReference type="EMBL" id="JARKIB010000109">
    <property type="protein sequence ID" value="KAJ7738929.1"/>
    <property type="molecule type" value="Genomic_DNA"/>
</dbReference>
<name>A0AAD7ICM3_9AGAR</name>
<proteinExistence type="predicted"/>
<evidence type="ECO:0000313" key="2">
    <source>
        <dbReference type="EMBL" id="KAJ7738929.1"/>
    </source>
</evidence>
<gene>
    <name evidence="2" type="ORF">B0H16DRAFT_1694628</name>
</gene>
<feature type="region of interest" description="Disordered" evidence="1">
    <location>
        <begin position="61"/>
        <end position="87"/>
    </location>
</feature>